<dbReference type="PANTHER" id="PTHR30137">
    <property type="entry name" value="LUCIFERASE-LIKE MONOOXYGENASE"/>
    <property type="match status" value="1"/>
</dbReference>
<dbReference type="Gene3D" id="3.20.20.30">
    <property type="entry name" value="Luciferase-like domain"/>
    <property type="match status" value="1"/>
</dbReference>
<dbReference type="NCBIfam" id="TIGR04036">
    <property type="entry name" value="LLM_CE1758_fam"/>
    <property type="match status" value="1"/>
</dbReference>
<dbReference type="Pfam" id="PF00296">
    <property type="entry name" value="Bac_luciferase"/>
    <property type="match status" value="1"/>
</dbReference>
<dbReference type="Proteomes" id="UP000433071">
    <property type="component" value="Unassembled WGS sequence"/>
</dbReference>
<dbReference type="RefSeq" id="WP_155051748.1">
    <property type="nucleotide sequence ID" value="NZ_BAAAIB010000002.1"/>
</dbReference>
<dbReference type="InterPro" id="IPR050766">
    <property type="entry name" value="Bact_Lucif_Oxidored"/>
</dbReference>
<dbReference type="AlphaFoldDB" id="A0A6I3M595"/>
<gene>
    <name evidence="5" type="ORF">GJ743_09740</name>
</gene>
<dbReference type="GO" id="GO:0016705">
    <property type="term" value="F:oxidoreductase activity, acting on paired donors, with incorporation or reduction of molecular oxygen"/>
    <property type="evidence" value="ECO:0007669"/>
    <property type="project" value="InterPro"/>
</dbReference>
<organism evidence="5 6">
    <name type="scientific">Agromyces bracchium</name>
    <dbReference type="NCBI Taxonomy" id="88376"/>
    <lineage>
        <taxon>Bacteria</taxon>
        <taxon>Bacillati</taxon>
        <taxon>Actinomycetota</taxon>
        <taxon>Actinomycetes</taxon>
        <taxon>Micrococcales</taxon>
        <taxon>Microbacteriaceae</taxon>
        <taxon>Agromyces</taxon>
    </lineage>
</organism>
<reference evidence="5 6" key="1">
    <citation type="submission" date="2019-11" db="EMBL/GenBank/DDBJ databases">
        <title>Agromyces kandeliae sp. nov., isolated from mangrove soil.</title>
        <authorList>
            <person name="Wang R."/>
        </authorList>
    </citation>
    <scope>NUCLEOTIDE SEQUENCE [LARGE SCALE GENOMIC DNA]</scope>
    <source>
        <strain evidence="5 6">JCM 11433</strain>
    </source>
</reference>
<dbReference type="SUPFAM" id="SSF51679">
    <property type="entry name" value="Bacterial luciferase-like"/>
    <property type="match status" value="1"/>
</dbReference>
<protein>
    <submittedName>
        <fullName evidence="5">LLM class flavin-dependent oxidoreductase</fullName>
    </submittedName>
</protein>
<dbReference type="PANTHER" id="PTHR30137:SF8">
    <property type="entry name" value="BLR5498 PROTEIN"/>
    <property type="match status" value="1"/>
</dbReference>
<dbReference type="OrthoDB" id="9776438at2"/>
<accession>A0A6I3M595</accession>
<keyword evidence="2" id="KW-0503">Monooxygenase</keyword>
<keyword evidence="1" id="KW-0560">Oxidoreductase</keyword>
<evidence type="ECO:0000259" key="4">
    <source>
        <dbReference type="Pfam" id="PF00296"/>
    </source>
</evidence>
<feature type="region of interest" description="Disordered" evidence="3">
    <location>
        <begin position="358"/>
        <end position="409"/>
    </location>
</feature>
<dbReference type="GO" id="GO:0005829">
    <property type="term" value="C:cytosol"/>
    <property type="evidence" value="ECO:0007669"/>
    <property type="project" value="TreeGrafter"/>
</dbReference>
<dbReference type="EMBL" id="WMLB01000023">
    <property type="protein sequence ID" value="MTH68649.1"/>
    <property type="molecule type" value="Genomic_DNA"/>
</dbReference>
<keyword evidence="6" id="KW-1185">Reference proteome</keyword>
<dbReference type="InterPro" id="IPR011251">
    <property type="entry name" value="Luciferase-like_dom"/>
</dbReference>
<evidence type="ECO:0000256" key="3">
    <source>
        <dbReference type="SAM" id="MobiDB-lite"/>
    </source>
</evidence>
<dbReference type="GO" id="GO:0004497">
    <property type="term" value="F:monooxygenase activity"/>
    <property type="evidence" value="ECO:0007669"/>
    <property type="project" value="UniProtKB-KW"/>
</dbReference>
<proteinExistence type="predicted"/>
<sequence length="409" mass="44905">MQFGIFTVSDITQDPTTGRTPSEAERIQSTLTIAKHAEEVGLDVFALGEHHNPPFWSSSPTTTLAYIAGQTSTLQLSTATTLITTNDPVKLAEDYAMLQHVSGGRADLMLGRGNTGPVYPWFGKDIRQGLPIAIESYELLHRLWREDVVDWEGKFRTPLQGFTATPRPLDGVPPFVWHGSIRTPEVAEQAAFYGDGFFANHIFWPASHTQRMIALYRQRYEHHGHGTAAQAIVGLGGQVFMRKNSQDAVNEFRPYFDNAPVYGHGPSMEEFTQQTPLTVGSPQEVIDRTLGFRDYVGDYQRQLWLIDHAGLPLKTVLEQLDLLGEEVVPVLRREFAKDRPADVPDAPTHARLVQAKYGDAAPRQATPNANRGDNLTLGSPYQDGTTAPVGAASTGSAFGPAATRTAGAR</sequence>
<evidence type="ECO:0000313" key="5">
    <source>
        <dbReference type="EMBL" id="MTH68649.1"/>
    </source>
</evidence>
<feature type="compositionally biased region" description="Polar residues" evidence="3">
    <location>
        <begin position="365"/>
        <end position="385"/>
    </location>
</feature>
<comment type="caution">
    <text evidence="5">The sequence shown here is derived from an EMBL/GenBank/DDBJ whole genome shotgun (WGS) entry which is preliminary data.</text>
</comment>
<evidence type="ECO:0000256" key="1">
    <source>
        <dbReference type="ARBA" id="ARBA00023002"/>
    </source>
</evidence>
<dbReference type="InterPro" id="IPR036661">
    <property type="entry name" value="Luciferase-like_sf"/>
</dbReference>
<dbReference type="InterPro" id="IPR023934">
    <property type="entry name" value="LLM_FMN-dep_put"/>
</dbReference>
<name>A0A6I3M595_9MICO</name>
<feature type="domain" description="Luciferase-like" evidence="4">
    <location>
        <begin position="1"/>
        <end position="294"/>
    </location>
</feature>
<evidence type="ECO:0000313" key="6">
    <source>
        <dbReference type="Proteomes" id="UP000433071"/>
    </source>
</evidence>
<evidence type="ECO:0000256" key="2">
    <source>
        <dbReference type="ARBA" id="ARBA00023033"/>
    </source>
</evidence>